<dbReference type="RefSeq" id="WP_070792105.1">
    <property type="nucleotide sequence ID" value="NZ_MKIR01000012.1"/>
</dbReference>
<gene>
    <name evidence="4" type="ORF">BG261_03130</name>
</gene>
<evidence type="ECO:0000313" key="4">
    <source>
        <dbReference type="EMBL" id="OFI49589.1"/>
    </source>
</evidence>
<comment type="caution">
    <text evidence="4">The sequence shown here is derived from an EMBL/GenBank/DDBJ whole genome shotgun (WGS) entry which is preliminary data.</text>
</comment>
<dbReference type="AlphaFoldDB" id="A0A1E8GMW5"/>
<dbReference type="STRING" id="1859473.BG261_03130"/>
<feature type="region of interest" description="Disordered" evidence="1">
    <location>
        <begin position="128"/>
        <end position="175"/>
    </location>
</feature>
<proteinExistence type="predicted"/>
<feature type="compositionally biased region" description="Basic and acidic residues" evidence="1">
    <location>
        <begin position="158"/>
        <end position="167"/>
    </location>
</feature>
<keyword evidence="5" id="KW-1185">Reference proteome</keyword>
<evidence type="ECO:0000256" key="1">
    <source>
        <dbReference type="SAM" id="MobiDB-lite"/>
    </source>
</evidence>
<feature type="compositionally biased region" description="Low complexity" evidence="1">
    <location>
        <begin position="142"/>
        <end position="154"/>
    </location>
</feature>
<organism evidence="4 5">
    <name type="scientific">Floricoccus tropicus</name>
    <dbReference type="NCBI Taxonomy" id="1859473"/>
    <lineage>
        <taxon>Bacteria</taxon>
        <taxon>Bacillati</taxon>
        <taxon>Bacillota</taxon>
        <taxon>Bacilli</taxon>
        <taxon>Lactobacillales</taxon>
        <taxon>Streptococcaceae</taxon>
        <taxon>Floricoccus</taxon>
    </lineage>
</organism>
<feature type="domain" description="DUF4767" evidence="3">
    <location>
        <begin position="175"/>
        <end position="306"/>
    </location>
</feature>
<dbReference type="Proteomes" id="UP000178622">
    <property type="component" value="Unassembled WGS sequence"/>
</dbReference>
<name>A0A1E8GMW5_9LACT</name>
<dbReference type="OrthoDB" id="2237778at2"/>
<reference evidence="5" key="1">
    <citation type="submission" date="2016-09" db="EMBL/GenBank/DDBJ databases">
        <title>Draft genome sequence of a novel species of the family Streptococcaceae isolated from flowers.</title>
        <authorList>
            <person name="Chuah L.-O."/>
            <person name="Yap K.-P."/>
            <person name="Thong K.L."/>
            <person name="Liong M.T."/>
            <person name="Ahmad R."/>
            <person name="Rusul G."/>
        </authorList>
    </citation>
    <scope>NUCLEOTIDE SEQUENCE [LARGE SCALE GENOMIC DNA]</scope>
    <source>
        <strain evidence="5">DF1</strain>
    </source>
</reference>
<keyword evidence="2" id="KW-0732">Signal</keyword>
<evidence type="ECO:0000259" key="3">
    <source>
        <dbReference type="Pfam" id="PF15983"/>
    </source>
</evidence>
<evidence type="ECO:0000313" key="5">
    <source>
        <dbReference type="Proteomes" id="UP000178622"/>
    </source>
</evidence>
<feature type="signal peptide" evidence="2">
    <location>
        <begin position="1"/>
        <end position="20"/>
    </location>
</feature>
<feature type="chain" id="PRO_5039222567" description="DUF4767 domain-containing protein" evidence="2">
    <location>
        <begin position="21"/>
        <end position="309"/>
    </location>
</feature>
<evidence type="ECO:0000256" key="2">
    <source>
        <dbReference type="SAM" id="SignalP"/>
    </source>
</evidence>
<dbReference type="InterPro" id="IPR031927">
    <property type="entry name" value="DUF4767"/>
</dbReference>
<dbReference type="EMBL" id="MKIR01000012">
    <property type="protein sequence ID" value="OFI49589.1"/>
    <property type="molecule type" value="Genomic_DNA"/>
</dbReference>
<dbReference type="PROSITE" id="PS51257">
    <property type="entry name" value="PROKAR_LIPOPROTEIN"/>
    <property type="match status" value="1"/>
</dbReference>
<accession>A0A1E8GMW5</accession>
<protein>
    <recommendedName>
        <fullName evidence="3">DUF4767 domain-containing protein</fullName>
    </recommendedName>
</protein>
<dbReference type="Pfam" id="PF15983">
    <property type="entry name" value="DUF4767"/>
    <property type="match status" value="1"/>
</dbReference>
<sequence length="309" mass="34570">MKRKVLILSIIMLSCMMIFSGCKGKNESKGSSDEYILKDYVGINLKDSDINVYDNGKAEEVYKNSNGEAKVNFIITNIDSKKITKENRSDYMVISQEPKAGSKFYSSKSGSNYAQEVKLKVEKMLVENSDGKDKGKPKAIGTSSTSIESTNSETKNNPSEKTEEESKASVSNSNDLWDDQKDKKFADFMNYWSEIMNQPYSQGKLGKDIDFFGLFFPSDIGKVPFSVDNKPVSMVFSPNGIGDADYVVVASYGYISQAKLTGYLYLFCYQNGQPIVLLTRQNIEMPDGRIHFNISNDQDLINEFSAMNG</sequence>